<protein>
    <submittedName>
        <fullName evidence="1">Uncharacterized protein</fullName>
    </submittedName>
</protein>
<proteinExistence type="predicted"/>
<sequence>MPPLTGLAANPAFIAGVGGRLSMHPSIAALWGRGEFEMDMYSLLFQRVSR</sequence>
<evidence type="ECO:0000313" key="2">
    <source>
        <dbReference type="Proteomes" id="UP000371041"/>
    </source>
</evidence>
<organism evidence="1 2">
    <name type="scientific">Allosaccharopolyspora coralli</name>
    <dbReference type="NCBI Taxonomy" id="2665642"/>
    <lineage>
        <taxon>Bacteria</taxon>
        <taxon>Bacillati</taxon>
        <taxon>Actinomycetota</taxon>
        <taxon>Actinomycetes</taxon>
        <taxon>Pseudonocardiales</taxon>
        <taxon>Pseudonocardiaceae</taxon>
        <taxon>Allosaccharopolyspora</taxon>
    </lineage>
</organism>
<dbReference type="RefSeq" id="WP_154076475.1">
    <property type="nucleotide sequence ID" value="NZ_CP045929.1"/>
</dbReference>
<reference evidence="2" key="1">
    <citation type="submission" date="2019-11" db="EMBL/GenBank/DDBJ databases">
        <title>The complete genome sequence of Saccharopolyspora sp. E2A.</title>
        <authorList>
            <person name="Zhang G."/>
        </authorList>
    </citation>
    <scope>NUCLEOTIDE SEQUENCE [LARGE SCALE GENOMIC DNA]</scope>
    <source>
        <strain evidence="2">E2A</strain>
    </source>
</reference>
<dbReference type="Proteomes" id="UP000371041">
    <property type="component" value="Chromosome"/>
</dbReference>
<gene>
    <name evidence="1" type="ORF">GIY23_10445</name>
</gene>
<keyword evidence="2" id="KW-1185">Reference proteome</keyword>
<dbReference type="EMBL" id="CP045929">
    <property type="protein sequence ID" value="QGK69882.1"/>
    <property type="molecule type" value="Genomic_DNA"/>
</dbReference>
<accession>A0A5Q3Q5Y6</accession>
<dbReference type="AlphaFoldDB" id="A0A5Q3Q5Y6"/>
<dbReference type="KEGG" id="sace:GIY23_10445"/>
<evidence type="ECO:0000313" key="1">
    <source>
        <dbReference type="EMBL" id="QGK69882.1"/>
    </source>
</evidence>
<name>A0A5Q3Q5Y6_9PSEU</name>